<dbReference type="GO" id="GO:0005886">
    <property type="term" value="C:plasma membrane"/>
    <property type="evidence" value="ECO:0007669"/>
    <property type="project" value="UniProtKB-SubCell"/>
</dbReference>
<evidence type="ECO:0000256" key="2">
    <source>
        <dbReference type="ARBA" id="ARBA00007935"/>
    </source>
</evidence>
<feature type="transmembrane region" description="Helical" evidence="8">
    <location>
        <begin position="19"/>
        <end position="39"/>
    </location>
</feature>
<keyword evidence="10" id="KW-1185">Reference proteome</keyword>
<proteinExistence type="inferred from homology"/>
<keyword evidence="4" id="KW-1003">Cell membrane</keyword>
<keyword evidence="7 8" id="KW-0472">Membrane</keyword>
<feature type="transmembrane region" description="Helical" evidence="8">
    <location>
        <begin position="322"/>
        <end position="340"/>
    </location>
</feature>
<dbReference type="SUPFAM" id="SSF81345">
    <property type="entry name" value="ABC transporter involved in vitamin B12 uptake, BtuC"/>
    <property type="match status" value="1"/>
</dbReference>
<evidence type="ECO:0000313" key="9">
    <source>
        <dbReference type="EMBL" id="RNL19480.1"/>
    </source>
</evidence>
<evidence type="ECO:0000256" key="8">
    <source>
        <dbReference type="SAM" id="Phobius"/>
    </source>
</evidence>
<feature type="transmembrane region" description="Helical" evidence="8">
    <location>
        <begin position="292"/>
        <end position="310"/>
    </location>
</feature>
<dbReference type="GO" id="GO:0022857">
    <property type="term" value="F:transmembrane transporter activity"/>
    <property type="evidence" value="ECO:0007669"/>
    <property type="project" value="InterPro"/>
</dbReference>
<gene>
    <name evidence="9" type="ORF">DMP07_07225</name>
</gene>
<evidence type="ECO:0000256" key="3">
    <source>
        <dbReference type="ARBA" id="ARBA00022448"/>
    </source>
</evidence>
<protein>
    <submittedName>
        <fullName evidence="9">ABC transporter permease</fullName>
    </submittedName>
</protein>
<keyword evidence="5 8" id="KW-0812">Transmembrane</keyword>
<evidence type="ECO:0000256" key="7">
    <source>
        <dbReference type="ARBA" id="ARBA00023136"/>
    </source>
</evidence>
<reference evidence="10" key="1">
    <citation type="submission" date="2018-05" db="EMBL/GenBank/DDBJ databases">
        <title>Genome Sequencing of selected type strains of the family Eggerthellaceae.</title>
        <authorList>
            <person name="Danylec N."/>
            <person name="Stoll D.A."/>
            <person name="Doetsch A."/>
            <person name="Huch M."/>
        </authorList>
    </citation>
    <scope>NUCLEOTIDE SEQUENCE [LARGE SCALE GENOMIC DNA]</scope>
    <source>
        <strain evidence="10">DSM 17537</strain>
    </source>
</reference>
<keyword evidence="3" id="KW-0813">Transport</keyword>
<dbReference type="CDD" id="cd06550">
    <property type="entry name" value="TM_ABC_iron-siderophores_like"/>
    <property type="match status" value="1"/>
</dbReference>
<name>A0A3N0AE74_9ACTN</name>
<evidence type="ECO:0000256" key="1">
    <source>
        <dbReference type="ARBA" id="ARBA00004651"/>
    </source>
</evidence>
<dbReference type="PANTHER" id="PTHR30472:SF70">
    <property type="entry name" value="MOLYBDATE IMPORT SYSTEM PERMEASE PROTEIN MOLB"/>
    <property type="match status" value="1"/>
</dbReference>
<comment type="caution">
    <text evidence="9">The sequence shown here is derived from an EMBL/GenBank/DDBJ whole genome shotgun (WGS) entry which is preliminary data.</text>
</comment>
<dbReference type="OrthoDB" id="9782305at2"/>
<dbReference type="InterPro" id="IPR000522">
    <property type="entry name" value="ABC_transptr_permease_BtuC"/>
</dbReference>
<dbReference type="EMBL" id="QICB01000005">
    <property type="protein sequence ID" value="RNL19480.1"/>
    <property type="molecule type" value="Genomic_DNA"/>
</dbReference>
<feature type="transmembrane region" description="Helical" evidence="8">
    <location>
        <begin position="253"/>
        <end position="280"/>
    </location>
</feature>
<dbReference type="GO" id="GO:0033214">
    <property type="term" value="P:siderophore-iron import into cell"/>
    <property type="evidence" value="ECO:0007669"/>
    <property type="project" value="TreeGrafter"/>
</dbReference>
<feature type="transmembrane region" description="Helical" evidence="8">
    <location>
        <begin position="109"/>
        <end position="126"/>
    </location>
</feature>
<dbReference type="Gene3D" id="1.10.3470.10">
    <property type="entry name" value="ABC transporter involved in vitamin B12 uptake, BtuC"/>
    <property type="match status" value="1"/>
</dbReference>
<evidence type="ECO:0000256" key="6">
    <source>
        <dbReference type="ARBA" id="ARBA00022989"/>
    </source>
</evidence>
<organism evidence="9 10">
    <name type="scientific">Slackia faecicanis</name>
    <dbReference type="NCBI Taxonomy" id="255723"/>
    <lineage>
        <taxon>Bacteria</taxon>
        <taxon>Bacillati</taxon>
        <taxon>Actinomycetota</taxon>
        <taxon>Coriobacteriia</taxon>
        <taxon>Eggerthellales</taxon>
        <taxon>Eggerthellaceae</taxon>
        <taxon>Slackia</taxon>
    </lineage>
</organism>
<evidence type="ECO:0000313" key="10">
    <source>
        <dbReference type="Proteomes" id="UP000267368"/>
    </source>
</evidence>
<dbReference type="FunFam" id="1.10.3470.10:FF:000001">
    <property type="entry name" value="Vitamin B12 ABC transporter permease BtuC"/>
    <property type="match status" value="1"/>
</dbReference>
<keyword evidence="6 8" id="KW-1133">Transmembrane helix</keyword>
<evidence type="ECO:0000256" key="5">
    <source>
        <dbReference type="ARBA" id="ARBA00022692"/>
    </source>
</evidence>
<accession>A0A3N0AE74</accession>
<comment type="similarity">
    <text evidence="2">Belongs to the binding-protein-dependent transport system permease family. FecCD subfamily.</text>
</comment>
<dbReference type="PANTHER" id="PTHR30472">
    <property type="entry name" value="FERRIC ENTEROBACTIN TRANSPORT SYSTEM PERMEASE PROTEIN"/>
    <property type="match status" value="1"/>
</dbReference>
<comment type="subcellular location">
    <subcellularLocation>
        <location evidence="1">Cell membrane</location>
        <topology evidence="1">Multi-pass membrane protein</topology>
    </subcellularLocation>
</comment>
<dbReference type="InterPro" id="IPR037294">
    <property type="entry name" value="ABC_BtuC-like"/>
</dbReference>
<feature type="transmembrane region" description="Helical" evidence="8">
    <location>
        <begin position="79"/>
        <end position="97"/>
    </location>
</feature>
<dbReference type="AlphaFoldDB" id="A0A3N0AE74"/>
<feature type="transmembrane region" description="Helical" evidence="8">
    <location>
        <begin position="210"/>
        <end position="226"/>
    </location>
</feature>
<feature type="transmembrane region" description="Helical" evidence="8">
    <location>
        <begin position="163"/>
        <end position="185"/>
    </location>
</feature>
<dbReference type="Proteomes" id="UP000267368">
    <property type="component" value="Unassembled WGS sequence"/>
</dbReference>
<sequence length="347" mass="36963">MPSVDDELAEQKLGKPLSIWAKAGILVALLAIIVASFSVGKYPIPPSELVPAVFNSIFNPEAVDLQTQTALLNIRLPRILVVVMVGAALAAAGAAYQGMFRNPLVSPDLLGASAGASLGACLALVLDMPSTMVQLFAFAGGMAAVGCVVWLNRVIRYDELLGLVLGGILVSTLFQSGVSLLKFLADSNDKLPEITFWLMGGFSRVDQNDLFAIILPMVAGFGVLMLERWKLNALSFGEEEARSLGINVSRVRLVVIFASTLIVSVSVAVSGVVGWVGLVIPHLARAIVGPNYRALIPASMFIGASYLLLVDDLCRMLLSLEMPIGVLTAIIGVPFFIVIFKHNMKGW</sequence>
<evidence type="ECO:0000256" key="4">
    <source>
        <dbReference type="ARBA" id="ARBA00022475"/>
    </source>
</evidence>
<feature type="transmembrane region" description="Helical" evidence="8">
    <location>
        <begin position="132"/>
        <end position="151"/>
    </location>
</feature>
<dbReference type="Pfam" id="PF01032">
    <property type="entry name" value="FecCD"/>
    <property type="match status" value="1"/>
</dbReference>